<keyword evidence="3" id="KW-1185">Reference proteome</keyword>
<comment type="caution">
    <text evidence="2">The sequence shown here is derived from an EMBL/GenBank/DDBJ whole genome shotgun (WGS) entry which is preliminary data.</text>
</comment>
<dbReference type="SUPFAM" id="SSF56784">
    <property type="entry name" value="HAD-like"/>
    <property type="match status" value="1"/>
</dbReference>
<dbReference type="OrthoDB" id="198652at2759"/>
<dbReference type="AlphaFoldDB" id="A0A8H4USX2"/>
<dbReference type="InterPro" id="IPR027706">
    <property type="entry name" value="PGP_Pase"/>
</dbReference>
<name>A0A8H4USX2_9HYPO</name>
<feature type="compositionally biased region" description="Basic and acidic residues" evidence="1">
    <location>
        <begin position="374"/>
        <end position="387"/>
    </location>
</feature>
<dbReference type="EMBL" id="JABEYC010000077">
    <property type="protein sequence ID" value="KAF4983181.1"/>
    <property type="molecule type" value="Genomic_DNA"/>
</dbReference>
<dbReference type="InterPro" id="IPR036412">
    <property type="entry name" value="HAD-like_sf"/>
</dbReference>
<evidence type="ECO:0000313" key="2">
    <source>
        <dbReference type="EMBL" id="KAF4983181.1"/>
    </source>
</evidence>
<dbReference type="Proteomes" id="UP000635477">
    <property type="component" value="Unassembled WGS sequence"/>
</dbReference>
<reference evidence="2" key="1">
    <citation type="journal article" date="2020" name="BMC Genomics">
        <title>Correction to: Identification and distribution of gene clusters required for synthesis of sphingolipid metabolism inhibitors in diverse species of the filamentous fungus Fusarium.</title>
        <authorList>
            <person name="Kim H.S."/>
            <person name="Lohmar J.M."/>
            <person name="Busman M."/>
            <person name="Brown D.W."/>
            <person name="Naumann T.A."/>
            <person name="Divon H.H."/>
            <person name="Lysoe E."/>
            <person name="Uhlig S."/>
            <person name="Proctor R.H."/>
        </authorList>
    </citation>
    <scope>NUCLEOTIDE SEQUENCE</scope>
    <source>
        <strain evidence="2">NRRL 22465</strain>
    </source>
</reference>
<organism evidence="2 3">
    <name type="scientific">Fusarium zealandicum</name>
    <dbReference type="NCBI Taxonomy" id="1053134"/>
    <lineage>
        <taxon>Eukaryota</taxon>
        <taxon>Fungi</taxon>
        <taxon>Dikarya</taxon>
        <taxon>Ascomycota</taxon>
        <taxon>Pezizomycotina</taxon>
        <taxon>Sordariomycetes</taxon>
        <taxon>Hypocreomycetidae</taxon>
        <taxon>Hypocreales</taxon>
        <taxon>Nectriaceae</taxon>
        <taxon>Fusarium</taxon>
        <taxon>Fusarium staphyleae species complex</taxon>
    </lineage>
</organism>
<sequence>MMNLNLSASLNITRLLFKPSLCLPHHTVSTFNELPIPLEKGLQKEGRKVEIRAVVLDKDDCFAYPDSIEVYGSYKTHFEKLKQAYPGRKLLVVSNTAGATSWDKNLKLASEVENNTGIPVLPHAVKKPGCGEELMEYFKRHPETGVTDPAHIAFVGDRLTTDMMLANMTGGWGFWVRDGVIPLAKKSVVWSVEEERVFWEVVIPRSPGAANPNDRTLTWKECVDVMKDSIGESSRRDYTYTMLYEHHYQNFKPGAKSPKANQFLEKYMRDIDWYQTHTSPPPASPPRASALDDPVLAALLEKDAKSRAHPPRKTTQPHKPTQRRVRRAPSMPTLPYRDESEDDKRGRTTTRELRPRSPAPINQDLPQYATRPQSRADAKEHNPDHGYQRQVMDTEQTGARPYLGQRMESLEDGAWRLTPRTPYTGGHRGYSSLRPANLPFNRQPYNPGYDGPSASANRRLLGRMPEETDRP</sequence>
<feature type="region of interest" description="Disordered" evidence="1">
    <location>
        <begin position="303"/>
        <end position="389"/>
    </location>
</feature>
<evidence type="ECO:0000313" key="3">
    <source>
        <dbReference type="Proteomes" id="UP000635477"/>
    </source>
</evidence>
<dbReference type="GO" id="GO:0008962">
    <property type="term" value="F:phosphatidylglycerophosphatase activity"/>
    <property type="evidence" value="ECO:0007669"/>
    <property type="project" value="InterPro"/>
</dbReference>
<feature type="region of interest" description="Disordered" evidence="1">
    <location>
        <begin position="411"/>
        <end position="471"/>
    </location>
</feature>
<feature type="compositionally biased region" description="Basic residues" evidence="1">
    <location>
        <begin position="307"/>
        <end position="327"/>
    </location>
</feature>
<dbReference type="InterPro" id="IPR010021">
    <property type="entry name" value="PGPP1/Gep4"/>
</dbReference>
<evidence type="ECO:0000256" key="1">
    <source>
        <dbReference type="SAM" id="MobiDB-lite"/>
    </source>
</evidence>
<reference evidence="2" key="2">
    <citation type="submission" date="2020-05" db="EMBL/GenBank/DDBJ databases">
        <authorList>
            <person name="Kim H.-S."/>
            <person name="Proctor R.H."/>
            <person name="Brown D.W."/>
        </authorList>
    </citation>
    <scope>NUCLEOTIDE SEQUENCE</scope>
    <source>
        <strain evidence="2">NRRL 22465</strain>
    </source>
</reference>
<protein>
    <submittedName>
        <fullName evidence="2">Uncharacterized protein</fullName>
    </submittedName>
</protein>
<dbReference type="FunFam" id="3.40.50.1000:FF:000165">
    <property type="entry name" value="HAD superfamily phosphatase"/>
    <property type="match status" value="1"/>
</dbReference>
<dbReference type="InterPro" id="IPR023214">
    <property type="entry name" value="HAD_sf"/>
</dbReference>
<feature type="compositionally biased region" description="Basic and acidic residues" evidence="1">
    <location>
        <begin position="336"/>
        <end position="355"/>
    </location>
</feature>
<proteinExistence type="predicted"/>
<dbReference type="Pfam" id="PF09419">
    <property type="entry name" value="PGP_phosphatase"/>
    <property type="match status" value="1"/>
</dbReference>
<dbReference type="Gene3D" id="3.40.50.1000">
    <property type="entry name" value="HAD superfamily/HAD-like"/>
    <property type="match status" value="1"/>
</dbReference>
<accession>A0A8H4USX2</accession>
<dbReference type="NCBIfam" id="TIGR01668">
    <property type="entry name" value="YqeG_hyp_ppase"/>
    <property type="match status" value="1"/>
</dbReference>
<gene>
    <name evidence="2" type="ORF">FZEAL_1338</name>
</gene>